<protein>
    <submittedName>
        <fullName evidence="6">4-hydroxy-tetrahydrodipicolinate synthase</fullName>
    </submittedName>
</protein>
<dbReference type="Pfam" id="PF00701">
    <property type="entry name" value="DHDPS"/>
    <property type="match status" value="1"/>
</dbReference>
<comment type="similarity">
    <text evidence="3">Belongs to the DapA family.</text>
</comment>
<evidence type="ECO:0000313" key="6">
    <source>
        <dbReference type="EMBL" id="PXW85138.1"/>
    </source>
</evidence>
<gene>
    <name evidence="6" type="ORF">DFR56_112116</name>
</gene>
<dbReference type="Gene3D" id="3.20.20.70">
    <property type="entry name" value="Aldolase class I"/>
    <property type="match status" value="1"/>
</dbReference>
<dbReference type="GO" id="GO:0005829">
    <property type="term" value="C:cytosol"/>
    <property type="evidence" value="ECO:0007669"/>
    <property type="project" value="TreeGrafter"/>
</dbReference>
<dbReference type="SUPFAM" id="SSF51569">
    <property type="entry name" value="Aldolase"/>
    <property type="match status" value="1"/>
</dbReference>
<evidence type="ECO:0000256" key="1">
    <source>
        <dbReference type="ARBA" id="ARBA00023239"/>
    </source>
</evidence>
<feature type="active site" description="Proton donor/acceptor" evidence="4">
    <location>
        <position position="137"/>
    </location>
</feature>
<dbReference type="PROSITE" id="PS00666">
    <property type="entry name" value="DHDPS_2"/>
    <property type="match status" value="1"/>
</dbReference>
<evidence type="ECO:0000313" key="7">
    <source>
        <dbReference type="Proteomes" id="UP000247978"/>
    </source>
</evidence>
<evidence type="ECO:0000256" key="3">
    <source>
        <dbReference type="PIRNR" id="PIRNR001365"/>
    </source>
</evidence>
<dbReference type="CDD" id="cd00408">
    <property type="entry name" value="DHDPS-like"/>
    <property type="match status" value="1"/>
</dbReference>
<dbReference type="PRINTS" id="PR00146">
    <property type="entry name" value="DHPICSNTHASE"/>
</dbReference>
<comment type="caution">
    <text evidence="6">The sequence shown here is derived from an EMBL/GenBank/DDBJ whole genome shotgun (WGS) entry which is preliminary data.</text>
</comment>
<reference evidence="6 7" key="1">
    <citation type="submission" date="2018-05" db="EMBL/GenBank/DDBJ databases">
        <title>Genomic Encyclopedia of Type Strains, Phase IV (KMG-IV): sequencing the most valuable type-strain genomes for metagenomic binning, comparative biology and taxonomic classification.</title>
        <authorList>
            <person name="Goeker M."/>
        </authorList>
    </citation>
    <scope>NUCLEOTIDE SEQUENCE [LARGE SCALE GENOMIC DNA]</scope>
    <source>
        <strain evidence="6 7">DSM 28556</strain>
    </source>
</reference>
<dbReference type="PIRSF" id="PIRSF001365">
    <property type="entry name" value="DHDPS"/>
    <property type="match status" value="1"/>
</dbReference>
<proteinExistence type="inferred from homology"/>
<sequence length="278" mass="31161">MMLKEKIHIAVPTAFFNDESLNVQGTLDHIRDLYKQGVKSVLVSGSTGEQHSLNLKEKIALLNGILSEDELINNMEIIFGVSSIKQKEAEELAKRIANTNIAGILLGYPPYILPTQEEAVVYSQAIINQSNKPTILYNNPKRTGFDLSVESIIRLSEIELVIGLKEAGNEEKVERVKKDVKRNNFYFYVGGEVNIEDKVLQGFDRLSSIAGNISPVVISQWFDKLLTKQKITEQEREKIDLIIEQVYQGTPLVNLKQLINQKGIPIGICRSPIGNTLN</sequence>
<dbReference type="InterPro" id="IPR013785">
    <property type="entry name" value="Aldolase_TIM"/>
</dbReference>
<dbReference type="PANTHER" id="PTHR42849">
    <property type="entry name" value="N-ACETYLNEURAMINATE LYASE"/>
    <property type="match status" value="1"/>
</dbReference>
<keyword evidence="7" id="KW-1185">Reference proteome</keyword>
<evidence type="ECO:0000256" key="4">
    <source>
        <dbReference type="PIRSR" id="PIRSR001365-1"/>
    </source>
</evidence>
<organism evidence="6 7">
    <name type="scientific">Pseudogracilibacillus auburnensis</name>
    <dbReference type="NCBI Taxonomy" id="1494959"/>
    <lineage>
        <taxon>Bacteria</taxon>
        <taxon>Bacillati</taxon>
        <taxon>Bacillota</taxon>
        <taxon>Bacilli</taxon>
        <taxon>Bacillales</taxon>
        <taxon>Bacillaceae</taxon>
        <taxon>Pseudogracilibacillus</taxon>
    </lineage>
</organism>
<keyword evidence="1 3" id="KW-0456">Lyase</keyword>
<accession>A0A2V3VWT7</accession>
<dbReference type="PANTHER" id="PTHR42849:SF1">
    <property type="entry name" value="N-ACETYLNEURAMINATE LYASE"/>
    <property type="match status" value="1"/>
</dbReference>
<evidence type="ECO:0000256" key="5">
    <source>
        <dbReference type="PIRSR" id="PIRSR001365-2"/>
    </source>
</evidence>
<name>A0A2V3VWT7_9BACI</name>
<dbReference type="InterPro" id="IPR002220">
    <property type="entry name" value="DapA-like"/>
</dbReference>
<dbReference type="AlphaFoldDB" id="A0A2V3VWT7"/>
<dbReference type="GO" id="GO:0008747">
    <property type="term" value="F:N-acetylneuraminate lyase activity"/>
    <property type="evidence" value="ECO:0007669"/>
    <property type="project" value="TreeGrafter"/>
</dbReference>
<dbReference type="SMART" id="SM01130">
    <property type="entry name" value="DHDPS"/>
    <property type="match status" value="1"/>
</dbReference>
<feature type="active site" description="Schiff-base intermediate with substrate" evidence="4">
    <location>
        <position position="165"/>
    </location>
</feature>
<evidence type="ECO:0000256" key="2">
    <source>
        <dbReference type="ARBA" id="ARBA00023270"/>
    </source>
</evidence>
<dbReference type="InterPro" id="IPR020625">
    <property type="entry name" value="Schiff_base-form_aldolases_AS"/>
</dbReference>
<dbReference type="GO" id="GO:0019262">
    <property type="term" value="P:N-acetylneuraminate catabolic process"/>
    <property type="evidence" value="ECO:0007669"/>
    <property type="project" value="TreeGrafter"/>
</dbReference>
<keyword evidence="2" id="KW-0704">Schiff base</keyword>
<dbReference type="Proteomes" id="UP000247978">
    <property type="component" value="Unassembled WGS sequence"/>
</dbReference>
<feature type="binding site" evidence="5">
    <location>
        <position position="47"/>
    </location>
    <ligand>
        <name>pyruvate</name>
        <dbReference type="ChEBI" id="CHEBI:15361"/>
    </ligand>
</feature>
<dbReference type="EMBL" id="QJJQ01000012">
    <property type="protein sequence ID" value="PXW85138.1"/>
    <property type="molecule type" value="Genomic_DNA"/>
</dbReference>